<evidence type="ECO:0000313" key="1">
    <source>
        <dbReference type="EMBL" id="OBQ46162.1"/>
    </source>
</evidence>
<organism evidence="1 2">
    <name type="scientific">Halodesulfovibrio spirochaetisodalis</name>
    <dbReference type="NCBI Taxonomy" id="1560234"/>
    <lineage>
        <taxon>Bacteria</taxon>
        <taxon>Pseudomonadati</taxon>
        <taxon>Thermodesulfobacteriota</taxon>
        <taxon>Desulfovibrionia</taxon>
        <taxon>Desulfovibrionales</taxon>
        <taxon>Desulfovibrionaceae</taxon>
        <taxon>Halodesulfovibrio</taxon>
    </lineage>
</organism>
<comment type="caution">
    <text evidence="1">The sequence shown here is derived from an EMBL/GenBank/DDBJ whole genome shotgun (WGS) entry which is preliminary data.</text>
</comment>
<accession>A0A1B7X9Z9</accession>
<gene>
    <name evidence="1" type="ORF">SP90_14195</name>
</gene>
<keyword evidence="2" id="KW-1185">Reference proteome</keyword>
<name>A0A1B7X9Z9_9BACT</name>
<dbReference type="Proteomes" id="UP000091979">
    <property type="component" value="Unassembled WGS sequence"/>
</dbReference>
<dbReference type="AlphaFoldDB" id="A0A1B7X9Z9"/>
<reference evidence="1 2" key="1">
    <citation type="submission" date="2015-01" db="EMBL/GenBank/DDBJ databases">
        <title>Desulfovibrio sp. JC271 draft genome sequence.</title>
        <authorList>
            <person name="Shivani Y."/>
            <person name="Subhash Y."/>
            <person name="Sasikala C."/>
            <person name="Ramana C.V."/>
        </authorList>
    </citation>
    <scope>NUCLEOTIDE SEQUENCE [LARGE SCALE GENOMIC DNA]</scope>
    <source>
        <strain evidence="1 2">JC271</strain>
    </source>
</reference>
<proteinExistence type="predicted"/>
<protein>
    <submittedName>
        <fullName evidence="1">Uncharacterized protein</fullName>
    </submittedName>
</protein>
<sequence length="71" mass="8181">MLVDCFKDADNSFKVYFCTANKKHAAIPETAQLVSSQPIEKWQCAPLYKEYNIFDNIQRNGVCIVDHNVEK</sequence>
<dbReference type="EMBL" id="JXMS01000030">
    <property type="protein sequence ID" value="OBQ46162.1"/>
    <property type="molecule type" value="Genomic_DNA"/>
</dbReference>
<evidence type="ECO:0000313" key="2">
    <source>
        <dbReference type="Proteomes" id="UP000091979"/>
    </source>
</evidence>